<keyword evidence="4 7" id="KW-0547">Nucleotide-binding</keyword>
<dbReference type="GO" id="GO:0006400">
    <property type="term" value="P:tRNA modification"/>
    <property type="evidence" value="ECO:0007669"/>
    <property type="project" value="UniProtKB-UniRule"/>
</dbReference>
<dbReference type="STRING" id="573983.B0681_06815"/>
<organism evidence="10 11">
    <name type="scientific">Moraxella porci DSM 25326</name>
    <dbReference type="NCBI Taxonomy" id="573983"/>
    <lineage>
        <taxon>Bacteria</taxon>
        <taxon>Pseudomonadati</taxon>
        <taxon>Pseudomonadota</taxon>
        <taxon>Gammaproteobacteria</taxon>
        <taxon>Moraxellales</taxon>
        <taxon>Moraxellaceae</taxon>
        <taxon>Moraxella</taxon>
    </lineage>
</organism>
<dbReference type="Pfam" id="PF01171">
    <property type="entry name" value="ATP_bind_3"/>
    <property type="match status" value="1"/>
</dbReference>
<dbReference type="PANTHER" id="PTHR43033">
    <property type="entry name" value="TRNA(ILE)-LYSIDINE SYNTHASE-RELATED"/>
    <property type="match status" value="1"/>
</dbReference>
<evidence type="ECO:0000256" key="4">
    <source>
        <dbReference type="ARBA" id="ARBA00022741"/>
    </source>
</evidence>
<evidence type="ECO:0000256" key="1">
    <source>
        <dbReference type="ARBA" id="ARBA00022490"/>
    </source>
</evidence>
<keyword evidence="3 7" id="KW-0819">tRNA processing</keyword>
<keyword evidence="11" id="KW-1185">Reference proteome</keyword>
<comment type="caution">
    <text evidence="10">The sequence shown here is derived from an EMBL/GenBank/DDBJ whole genome shotgun (WGS) entry which is preliminary data.</text>
</comment>
<dbReference type="SUPFAM" id="SSF82829">
    <property type="entry name" value="MesJ substrate recognition domain-like"/>
    <property type="match status" value="1"/>
</dbReference>
<dbReference type="PANTHER" id="PTHR43033:SF1">
    <property type="entry name" value="TRNA(ILE)-LYSIDINE SYNTHASE-RELATED"/>
    <property type="match status" value="1"/>
</dbReference>
<comment type="similarity">
    <text evidence="7">Belongs to the tRNA(Ile)-lysidine synthase family.</text>
</comment>
<sequence>MLDVLTQTLLTAYQTHRHRLDGVTLYLACSGGRDSLSLAYACHLLYQAGQIDRLPILLHVHHGWQSANDDWAKLVEIWAIQHGFDYQILPVTLPKNSETHARQARYDAMLSVMNDHDVLMLAHHAHDQAETVLMRLIDGAGVQGLSGMKSWQAKFGHDKQVWLWRAWLELSREQITAFAWHHKLPFVDDLTNTDTAYVRGVLRTQILPLLSTINPKAIANIARSSQLLCETAAWQDQAVDEYLAQLSHEKNHLPYQAVMAVQAFEQLPSLAQSAVLHRWLQGDEPLPPSQQTTQSVLELMARTDNDHRSQIIWQGAYHRYVICRYDAYLYRYRADVWRLLKAGVQADELPYLQHEHQHELGELTLVTDERVQILLKCQQAITHAQKVEKTTPIIIGKHTYKAKKLAQQLRLPPWLRGHLWQVVVADGGHWLIAPMMVWRLPDGERVALDNFAPVGRMVYNG</sequence>
<feature type="domain" description="tRNA(Ile)-lysidine synthase substrate-binding" evidence="9">
    <location>
        <begin position="261"/>
        <end position="330"/>
    </location>
</feature>
<name>A0A1T0CQ85_9GAMM</name>
<dbReference type="GO" id="GO:0032267">
    <property type="term" value="F:tRNA(Ile)-lysidine synthase activity"/>
    <property type="evidence" value="ECO:0007669"/>
    <property type="project" value="UniProtKB-EC"/>
</dbReference>
<dbReference type="RefSeq" id="WP_078318000.1">
    <property type="nucleotide sequence ID" value="NZ_MUYV01000008.1"/>
</dbReference>
<dbReference type="CDD" id="cd01992">
    <property type="entry name" value="TilS_N"/>
    <property type="match status" value="1"/>
</dbReference>
<dbReference type="NCBIfam" id="TIGR02432">
    <property type="entry name" value="lysidine_TilS_N"/>
    <property type="match status" value="1"/>
</dbReference>
<keyword evidence="1 7" id="KW-0963">Cytoplasm</keyword>
<comment type="catalytic activity">
    <reaction evidence="6 7">
        <text>cytidine(34) in tRNA(Ile2) + L-lysine + ATP = lysidine(34) in tRNA(Ile2) + AMP + diphosphate + H(+)</text>
        <dbReference type="Rhea" id="RHEA:43744"/>
        <dbReference type="Rhea" id="RHEA-COMP:10625"/>
        <dbReference type="Rhea" id="RHEA-COMP:10670"/>
        <dbReference type="ChEBI" id="CHEBI:15378"/>
        <dbReference type="ChEBI" id="CHEBI:30616"/>
        <dbReference type="ChEBI" id="CHEBI:32551"/>
        <dbReference type="ChEBI" id="CHEBI:33019"/>
        <dbReference type="ChEBI" id="CHEBI:82748"/>
        <dbReference type="ChEBI" id="CHEBI:83665"/>
        <dbReference type="ChEBI" id="CHEBI:456215"/>
        <dbReference type="EC" id="6.3.4.19"/>
    </reaction>
</comment>
<accession>A0A1T0CQ85</accession>
<comment type="function">
    <text evidence="7">Ligates lysine onto the cytidine present at position 34 of the AUA codon-specific tRNA(Ile) that contains the anticodon CAU, in an ATP-dependent manner. Cytidine is converted to lysidine, thus changing the amino acid specificity of the tRNA from methionine to isoleucine.</text>
</comment>
<keyword evidence="5 7" id="KW-0067">ATP-binding</keyword>
<evidence type="ECO:0000256" key="6">
    <source>
        <dbReference type="ARBA" id="ARBA00048539"/>
    </source>
</evidence>
<feature type="binding site" evidence="7">
    <location>
        <begin position="30"/>
        <end position="35"/>
    </location>
    <ligand>
        <name>ATP</name>
        <dbReference type="ChEBI" id="CHEBI:30616"/>
    </ligand>
</feature>
<feature type="domain" description="tRNA(Ile)-lysidine/2-thiocytidine synthase N-terminal" evidence="8">
    <location>
        <begin position="26"/>
        <end position="204"/>
    </location>
</feature>
<protein>
    <recommendedName>
        <fullName evidence="7">tRNA(Ile)-lysidine synthase</fullName>
        <ecNumber evidence="7">6.3.4.19</ecNumber>
    </recommendedName>
    <alternativeName>
        <fullName evidence="7">tRNA(Ile)-2-lysyl-cytidine synthase</fullName>
    </alternativeName>
    <alternativeName>
        <fullName evidence="7">tRNA(Ile)-lysidine synthetase</fullName>
    </alternativeName>
</protein>
<dbReference type="Gene3D" id="3.40.50.620">
    <property type="entry name" value="HUPs"/>
    <property type="match status" value="1"/>
</dbReference>
<dbReference type="Gene3D" id="1.20.59.20">
    <property type="match status" value="1"/>
</dbReference>
<dbReference type="AlphaFoldDB" id="A0A1T0CQ85"/>
<dbReference type="GO" id="GO:0005524">
    <property type="term" value="F:ATP binding"/>
    <property type="evidence" value="ECO:0007669"/>
    <property type="project" value="UniProtKB-UniRule"/>
</dbReference>
<evidence type="ECO:0000313" key="11">
    <source>
        <dbReference type="Proteomes" id="UP000190683"/>
    </source>
</evidence>
<evidence type="ECO:0000256" key="2">
    <source>
        <dbReference type="ARBA" id="ARBA00022598"/>
    </source>
</evidence>
<evidence type="ECO:0000259" key="9">
    <source>
        <dbReference type="Pfam" id="PF09179"/>
    </source>
</evidence>
<dbReference type="Pfam" id="PF09179">
    <property type="entry name" value="TilS"/>
    <property type="match status" value="1"/>
</dbReference>
<comment type="subcellular location">
    <subcellularLocation>
        <location evidence="7">Cytoplasm</location>
    </subcellularLocation>
</comment>
<dbReference type="HAMAP" id="MF_01161">
    <property type="entry name" value="tRNA_Ile_lys_synt"/>
    <property type="match status" value="1"/>
</dbReference>
<dbReference type="InterPro" id="IPR014729">
    <property type="entry name" value="Rossmann-like_a/b/a_fold"/>
</dbReference>
<proteinExistence type="inferred from homology"/>
<evidence type="ECO:0000256" key="7">
    <source>
        <dbReference type="HAMAP-Rule" id="MF_01161"/>
    </source>
</evidence>
<evidence type="ECO:0000256" key="3">
    <source>
        <dbReference type="ARBA" id="ARBA00022694"/>
    </source>
</evidence>
<dbReference type="EMBL" id="MUYV01000008">
    <property type="protein sequence ID" value="OOS24503.1"/>
    <property type="molecule type" value="Genomic_DNA"/>
</dbReference>
<dbReference type="InterPro" id="IPR011063">
    <property type="entry name" value="TilS/TtcA_N"/>
</dbReference>
<dbReference type="InterPro" id="IPR015262">
    <property type="entry name" value="tRNA_Ile_lys_synt_subst-bd"/>
</dbReference>
<evidence type="ECO:0000256" key="5">
    <source>
        <dbReference type="ARBA" id="ARBA00022840"/>
    </source>
</evidence>
<evidence type="ECO:0000313" key="10">
    <source>
        <dbReference type="EMBL" id="OOS24503.1"/>
    </source>
</evidence>
<gene>
    <name evidence="7" type="primary">tilS</name>
    <name evidence="10" type="ORF">B0681_06815</name>
</gene>
<dbReference type="SUPFAM" id="SSF52402">
    <property type="entry name" value="Adenine nucleotide alpha hydrolases-like"/>
    <property type="match status" value="1"/>
</dbReference>
<dbReference type="InterPro" id="IPR012094">
    <property type="entry name" value="tRNA_Ile_lys_synt"/>
</dbReference>
<dbReference type="Proteomes" id="UP000190683">
    <property type="component" value="Unassembled WGS sequence"/>
</dbReference>
<reference evidence="10 11" key="1">
    <citation type="submission" date="2017-02" db="EMBL/GenBank/DDBJ databases">
        <title>Draft genome sequence of Moraxella porci CCUG 54912T type strain.</title>
        <authorList>
            <person name="Salva-Serra F."/>
            <person name="Engstrom-Jakobsson H."/>
            <person name="Thorell K."/>
            <person name="Jaen-Luchoro D."/>
            <person name="Gonzales-Siles L."/>
            <person name="Karlsson R."/>
            <person name="Yazdan S."/>
            <person name="Boulund F."/>
            <person name="Johnning A."/>
            <person name="Engstrand L."/>
            <person name="Kristiansson E."/>
            <person name="Moore E."/>
        </authorList>
    </citation>
    <scope>NUCLEOTIDE SEQUENCE [LARGE SCALE GENOMIC DNA]</scope>
    <source>
        <strain evidence="10 11">CCUG 54912</strain>
    </source>
</reference>
<keyword evidence="2 7" id="KW-0436">Ligase</keyword>
<evidence type="ECO:0000259" key="8">
    <source>
        <dbReference type="Pfam" id="PF01171"/>
    </source>
</evidence>
<dbReference type="GO" id="GO:0005737">
    <property type="term" value="C:cytoplasm"/>
    <property type="evidence" value="ECO:0007669"/>
    <property type="project" value="UniProtKB-SubCell"/>
</dbReference>
<dbReference type="EC" id="6.3.4.19" evidence="7"/>
<dbReference type="InterPro" id="IPR012795">
    <property type="entry name" value="tRNA_Ile_lys_synt_N"/>
</dbReference>
<comment type="domain">
    <text evidence="7">The N-terminal region contains the highly conserved SGGXDS motif, predicted to be a P-loop motif involved in ATP binding.</text>
</comment>